<accession>A0A381X592</accession>
<dbReference type="SMART" id="SM00175">
    <property type="entry name" value="RAB"/>
    <property type="match status" value="1"/>
</dbReference>
<dbReference type="Gene3D" id="3.40.50.300">
    <property type="entry name" value="P-loop containing nucleotide triphosphate hydrolases"/>
    <property type="match status" value="1"/>
</dbReference>
<evidence type="ECO:0000256" key="2">
    <source>
        <dbReference type="ARBA" id="ARBA00022741"/>
    </source>
</evidence>
<dbReference type="InterPro" id="IPR027417">
    <property type="entry name" value="P-loop_NTPase"/>
</dbReference>
<dbReference type="PROSITE" id="PS51419">
    <property type="entry name" value="RAB"/>
    <property type="match status" value="1"/>
</dbReference>
<dbReference type="SMART" id="SM00174">
    <property type="entry name" value="RHO"/>
    <property type="match status" value="1"/>
</dbReference>
<feature type="non-terminal residue" evidence="5">
    <location>
        <position position="188"/>
    </location>
</feature>
<dbReference type="SMART" id="SM00176">
    <property type="entry name" value="RAN"/>
    <property type="match status" value="1"/>
</dbReference>
<evidence type="ECO:0000313" key="5">
    <source>
        <dbReference type="EMBL" id="SVA59810.1"/>
    </source>
</evidence>
<dbReference type="PROSITE" id="PS51421">
    <property type="entry name" value="RAS"/>
    <property type="match status" value="1"/>
</dbReference>
<keyword evidence="2" id="KW-0547">Nucleotide-binding</keyword>
<dbReference type="FunFam" id="3.40.50.300:FF:001129">
    <property type="entry name" value="ras-related protein Rab-44 isoform X2"/>
    <property type="match status" value="1"/>
</dbReference>
<evidence type="ECO:0000256" key="3">
    <source>
        <dbReference type="ARBA" id="ARBA00023134"/>
    </source>
</evidence>
<name>A0A381X592_9ZZZZ</name>
<evidence type="ECO:0000256" key="4">
    <source>
        <dbReference type="ARBA" id="ARBA00023288"/>
    </source>
</evidence>
<dbReference type="CDD" id="cd00154">
    <property type="entry name" value="Rab"/>
    <property type="match status" value="1"/>
</dbReference>
<gene>
    <name evidence="5" type="ORF">METZ01_LOCUS112664</name>
</gene>
<dbReference type="GO" id="GO:0005525">
    <property type="term" value="F:GTP binding"/>
    <property type="evidence" value="ECO:0007669"/>
    <property type="project" value="UniProtKB-KW"/>
</dbReference>
<keyword evidence="4" id="KW-0449">Lipoprotein</keyword>
<reference evidence="5" key="1">
    <citation type="submission" date="2018-05" db="EMBL/GenBank/DDBJ databases">
        <authorList>
            <person name="Lanie J.A."/>
            <person name="Ng W.-L."/>
            <person name="Kazmierczak K.M."/>
            <person name="Andrzejewski T.M."/>
            <person name="Davidsen T.M."/>
            <person name="Wayne K.J."/>
            <person name="Tettelin H."/>
            <person name="Glass J.I."/>
            <person name="Rusch D."/>
            <person name="Podicherti R."/>
            <person name="Tsui H.-C.T."/>
            <person name="Winkler M.E."/>
        </authorList>
    </citation>
    <scope>NUCLEOTIDE SEQUENCE</scope>
</reference>
<dbReference type="NCBIfam" id="TIGR00231">
    <property type="entry name" value="small_GTP"/>
    <property type="match status" value="1"/>
</dbReference>
<organism evidence="5">
    <name type="scientific">marine metagenome</name>
    <dbReference type="NCBI Taxonomy" id="408172"/>
    <lineage>
        <taxon>unclassified sequences</taxon>
        <taxon>metagenomes</taxon>
        <taxon>ecological metagenomes</taxon>
    </lineage>
</organism>
<dbReference type="AlphaFoldDB" id="A0A381X592"/>
<proteinExistence type="inferred from homology"/>
<dbReference type="GO" id="GO:0003924">
    <property type="term" value="F:GTPase activity"/>
    <property type="evidence" value="ECO:0007669"/>
    <property type="project" value="InterPro"/>
</dbReference>
<sequence>MESYDYAFKFILVGESGVGKTSLIERYINKYFICISDVTIGVEYKYKIINIDNKKIRIEIWDTAGQERFRSITRSYYRDAISAFLIYDITQRMSFIRIPRWIGTLNQNAPNNLLFKVLIGNKIDNDYMRQVSKKEGKKMANLYNIPFYEVSAKSDNKIADIFTDIAKLIKREYDKGNIIQGTKGFKVS</sequence>
<dbReference type="SUPFAM" id="SSF52540">
    <property type="entry name" value="P-loop containing nucleoside triphosphate hydrolases"/>
    <property type="match status" value="1"/>
</dbReference>
<dbReference type="PRINTS" id="PR00449">
    <property type="entry name" value="RASTRNSFRMNG"/>
</dbReference>
<keyword evidence="3" id="KW-0342">GTP-binding</keyword>
<dbReference type="Pfam" id="PF00071">
    <property type="entry name" value="Ras"/>
    <property type="match status" value="1"/>
</dbReference>
<dbReference type="InterPro" id="IPR001806">
    <property type="entry name" value="Small_GTPase"/>
</dbReference>
<dbReference type="PANTHER" id="PTHR47979">
    <property type="entry name" value="DRAB11-RELATED"/>
    <property type="match status" value="1"/>
</dbReference>
<dbReference type="SMART" id="SM00173">
    <property type="entry name" value="RAS"/>
    <property type="match status" value="1"/>
</dbReference>
<dbReference type="EMBL" id="UINC01013936">
    <property type="protein sequence ID" value="SVA59810.1"/>
    <property type="molecule type" value="Genomic_DNA"/>
</dbReference>
<dbReference type="InterPro" id="IPR005225">
    <property type="entry name" value="Small_GTP-bd"/>
</dbReference>
<comment type="similarity">
    <text evidence="1">Belongs to the small GTPase superfamily. Rab family.</text>
</comment>
<dbReference type="InterPro" id="IPR050209">
    <property type="entry name" value="Rab_GTPases_membrane_traffic"/>
</dbReference>
<protein>
    <submittedName>
        <fullName evidence="5">Uncharacterized protein</fullName>
    </submittedName>
</protein>
<evidence type="ECO:0000256" key="1">
    <source>
        <dbReference type="ARBA" id="ARBA00006270"/>
    </source>
</evidence>